<keyword evidence="3" id="KW-1185">Reference proteome</keyword>
<dbReference type="EMBL" id="JAGFBS010000070">
    <property type="protein sequence ID" value="KAG6369703.1"/>
    <property type="molecule type" value="Genomic_DNA"/>
</dbReference>
<protein>
    <submittedName>
        <fullName evidence="2">Uncharacterized protein</fullName>
    </submittedName>
</protein>
<dbReference type="AlphaFoldDB" id="A0A8I2YD50"/>
<comment type="caution">
    <text evidence="2">The sequence shown here is derived from an EMBL/GenBank/DDBJ whole genome shotgun (WGS) entry which is preliminary data.</text>
</comment>
<name>A0A8I2YD50_9AGAM</name>
<evidence type="ECO:0000313" key="2">
    <source>
        <dbReference type="EMBL" id="KAG6369703.1"/>
    </source>
</evidence>
<gene>
    <name evidence="2" type="ORF">JVT61DRAFT_14131</name>
</gene>
<keyword evidence="1" id="KW-1133">Transmembrane helix</keyword>
<evidence type="ECO:0000313" key="3">
    <source>
        <dbReference type="Proteomes" id="UP000683000"/>
    </source>
</evidence>
<keyword evidence="1" id="KW-0472">Membrane</keyword>
<reference evidence="2" key="1">
    <citation type="submission" date="2021-03" db="EMBL/GenBank/DDBJ databases">
        <title>Evolutionary innovations through gain and loss of genes in the ectomycorrhizal Boletales.</title>
        <authorList>
            <person name="Wu G."/>
            <person name="Miyauchi S."/>
            <person name="Morin E."/>
            <person name="Yang Z.-L."/>
            <person name="Xu J."/>
            <person name="Martin F.M."/>
        </authorList>
    </citation>
    <scope>NUCLEOTIDE SEQUENCE</scope>
    <source>
        <strain evidence="2">BR01</strain>
    </source>
</reference>
<evidence type="ECO:0000256" key="1">
    <source>
        <dbReference type="SAM" id="Phobius"/>
    </source>
</evidence>
<dbReference type="Proteomes" id="UP000683000">
    <property type="component" value="Unassembled WGS sequence"/>
</dbReference>
<proteinExistence type="predicted"/>
<sequence>MLRLNADKSTLAAIYLLAIVQFVRQSLQMYSVTRQSQLNINLLVRQDILYFFACVSTLSYHFSPYLLLPSKFAKQNNPLD</sequence>
<accession>A0A8I2YD50</accession>
<organism evidence="2 3">
    <name type="scientific">Boletus reticuloceps</name>
    <dbReference type="NCBI Taxonomy" id="495285"/>
    <lineage>
        <taxon>Eukaryota</taxon>
        <taxon>Fungi</taxon>
        <taxon>Dikarya</taxon>
        <taxon>Basidiomycota</taxon>
        <taxon>Agaricomycotina</taxon>
        <taxon>Agaricomycetes</taxon>
        <taxon>Agaricomycetidae</taxon>
        <taxon>Boletales</taxon>
        <taxon>Boletineae</taxon>
        <taxon>Boletaceae</taxon>
        <taxon>Boletoideae</taxon>
        <taxon>Boletus</taxon>
    </lineage>
</organism>
<keyword evidence="1" id="KW-0812">Transmembrane</keyword>
<feature type="transmembrane region" description="Helical" evidence="1">
    <location>
        <begin position="48"/>
        <end position="68"/>
    </location>
</feature>
<dbReference type="OrthoDB" id="2661111at2759"/>